<evidence type="ECO:0000313" key="1">
    <source>
        <dbReference type="EMBL" id="SCU70204.1"/>
    </source>
</evidence>
<dbReference type="AlphaFoldDB" id="A0A1G4IDD9"/>
<name>A0A1G4IDD9_TRYEQ</name>
<dbReference type="EMBL" id="CZPT02001381">
    <property type="protein sequence ID" value="SCU70204.1"/>
    <property type="molecule type" value="Genomic_DNA"/>
</dbReference>
<accession>A0A1G4IDD9</accession>
<gene>
    <name evidence="1" type="ORF">TEOVI_000177700</name>
</gene>
<keyword evidence="2" id="KW-1185">Reference proteome</keyword>
<organism evidence="1 2">
    <name type="scientific">Trypanosoma equiperdum</name>
    <dbReference type="NCBI Taxonomy" id="5694"/>
    <lineage>
        <taxon>Eukaryota</taxon>
        <taxon>Discoba</taxon>
        <taxon>Euglenozoa</taxon>
        <taxon>Kinetoplastea</taxon>
        <taxon>Metakinetoplastina</taxon>
        <taxon>Trypanosomatida</taxon>
        <taxon>Trypanosomatidae</taxon>
        <taxon>Trypanosoma</taxon>
    </lineage>
</organism>
<evidence type="ECO:0000313" key="2">
    <source>
        <dbReference type="Proteomes" id="UP000195570"/>
    </source>
</evidence>
<dbReference type="GeneID" id="92375717"/>
<comment type="caution">
    <text evidence="1">The sequence shown here is derived from an EMBL/GenBank/DDBJ whole genome shotgun (WGS) entry which is preliminary data.</text>
</comment>
<proteinExistence type="predicted"/>
<protein>
    <submittedName>
        <fullName evidence="1">Uncharacterized protein</fullName>
    </submittedName>
</protein>
<sequence>MFCSTPLHINGSVNCPLQGDDKVVRKDDNPLFVCLGDASFNDFEHSDDAPIPYILPDVAGWCSTSGQGEGLLALEKALEVIVGRLVPPADVVFCSEATELPEPPG</sequence>
<dbReference type="RefSeq" id="XP_067081059.1">
    <property type="nucleotide sequence ID" value="XM_067224958.1"/>
</dbReference>
<dbReference type="VEuPathDB" id="TriTrypDB:TEOVI_000177700"/>
<reference evidence="1" key="1">
    <citation type="submission" date="2016-09" db="EMBL/GenBank/DDBJ databases">
        <authorList>
            <person name="Hebert L."/>
            <person name="Moumen B."/>
        </authorList>
    </citation>
    <scope>NUCLEOTIDE SEQUENCE [LARGE SCALE GENOMIC DNA]</scope>
    <source>
        <strain evidence="1">OVI</strain>
    </source>
</reference>
<dbReference type="Proteomes" id="UP000195570">
    <property type="component" value="Unassembled WGS sequence"/>
</dbReference>